<sequence precursor="true">MVSPRCLLVLLALLGIAWADAPQAMANVAVSHSPAMAESRTLVQIQNYGIASFRNAGVPASEWSDCAQQLVVEMLQRCPRRNLPAAVAGSQETSRGELTRRELNRSVWRIVKRWKRQRHPRSLDGNAALQQRAINDRRRRGWTLDELAELPGAELSERQTKILRLLCLGYSHDEIAAELDIAKPKISHEKYRAVQKLRKAWLQNEQVS</sequence>
<dbReference type="InterPro" id="IPR036388">
    <property type="entry name" value="WH-like_DNA-bd_sf"/>
</dbReference>
<protein>
    <submittedName>
        <fullName evidence="3">Bacterial regulatory protein, luxR family</fullName>
    </submittedName>
</protein>
<dbReference type="Gene3D" id="1.10.10.10">
    <property type="entry name" value="Winged helix-like DNA-binding domain superfamily/Winged helix DNA-binding domain"/>
    <property type="match status" value="1"/>
</dbReference>
<evidence type="ECO:0000256" key="1">
    <source>
        <dbReference type="SAM" id="SignalP"/>
    </source>
</evidence>
<dbReference type="SUPFAM" id="SSF46894">
    <property type="entry name" value="C-terminal effector domain of the bipartite response regulators"/>
    <property type="match status" value="1"/>
</dbReference>
<feature type="signal peptide" evidence="1">
    <location>
        <begin position="1"/>
        <end position="26"/>
    </location>
</feature>
<dbReference type="GO" id="GO:0006355">
    <property type="term" value="P:regulation of DNA-templated transcription"/>
    <property type="evidence" value="ECO:0007669"/>
    <property type="project" value="InterPro"/>
</dbReference>
<organism evidence="3 4">
    <name type="scientific">Roseimaritima ulvae</name>
    <dbReference type="NCBI Taxonomy" id="980254"/>
    <lineage>
        <taxon>Bacteria</taxon>
        <taxon>Pseudomonadati</taxon>
        <taxon>Planctomycetota</taxon>
        <taxon>Planctomycetia</taxon>
        <taxon>Pirellulales</taxon>
        <taxon>Pirellulaceae</taxon>
        <taxon>Roseimaritima</taxon>
    </lineage>
</organism>
<reference evidence="3 4" key="1">
    <citation type="submission" date="2019-08" db="EMBL/GenBank/DDBJ databases">
        <title>Deep-cultivation of Planctomycetes and their phenomic and genomic characterization uncovers novel biology.</title>
        <authorList>
            <person name="Wiegand S."/>
            <person name="Jogler M."/>
            <person name="Boedeker C."/>
            <person name="Pinto D."/>
            <person name="Vollmers J."/>
            <person name="Rivas-Marin E."/>
            <person name="Kohn T."/>
            <person name="Peeters S.H."/>
            <person name="Heuer A."/>
            <person name="Rast P."/>
            <person name="Oberbeckmann S."/>
            <person name="Bunk B."/>
            <person name="Jeske O."/>
            <person name="Meyerdierks A."/>
            <person name="Storesund J.E."/>
            <person name="Kallscheuer N."/>
            <person name="Luecker S."/>
            <person name="Lage O.M."/>
            <person name="Pohl T."/>
            <person name="Merkel B.J."/>
            <person name="Hornburger P."/>
            <person name="Mueller R.-W."/>
            <person name="Bruemmer F."/>
            <person name="Labrenz M."/>
            <person name="Spormann A.M."/>
            <person name="Op den Camp H."/>
            <person name="Overmann J."/>
            <person name="Amann R."/>
            <person name="Jetten M.S.M."/>
            <person name="Mascher T."/>
            <person name="Medema M.H."/>
            <person name="Devos D.P."/>
            <person name="Kaster A.-K."/>
            <person name="Ovreas L."/>
            <person name="Rohde M."/>
            <person name="Galperin M.Y."/>
            <person name="Jogler C."/>
        </authorList>
    </citation>
    <scope>NUCLEOTIDE SEQUENCE [LARGE SCALE GENOMIC DNA]</scope>
    <source>
        <strain evidence="3 4">UC8</strain>
    </source>
</reference>
<keyword evidence="4" id="KW-1185">Reference proteome</keyword>
<dbReference type="KEGG" id="rul:UC8_45880"/>
<dbReference type="AlphaFoldDB" id="A0A5B9QU33"/>
<dbReference type="Proteomes" id="UP000325286">
    <property type="component" value="Chromosome"/>
</dbReference>
<proteinExistence type="predicted"/>
<dbReference type="RefSeq" id="WP_068140859.1">
    <property type="nucleotide sequence ID" value="NZ_CP042914.1"/>
</dbReference>
<feature type="chain" id="PRO_5023148732" evidence="1">
    <location>
        <begin position="27"/>
        <end position="208"/>
    </location>
</feature>
<dbReference type="InterPro" id="IPR000792">
    <property type="entry name" value="Tscrpt_reg_LuxR_C"/>
</dbReference>
<dbReference type="OrthoDB" id="260773at2"/>
<dbReference type="GO" id="GO:0003677">
    <property type="term" value="F:DNA binding"/>
    <property type="evidence" value="ECO:0007669"/>
    <property type="project" value="InterPro"/>
</dbReference>
<accession>A0A5B9QU33</accession>
<dbReference type="InterPro" id="IPR016032">
    <property type="entry name" value="Sig_transdc_resp-reg_C-effctor"/>
</dbReference>
<keyword evidence="1" id="KW-0732">Signal</keyword>
<dbReference type="Pfam" id="PF00196">
    <property type="entry name" value="GerE"/>
    <property type="match status" value="1"/>
</dbReference>
<dbReference type="EMBL" id="CP042914">
    <property type="protein sequence ID" value="QEG42548.1"/>
    <property type="molecule type" value="Genomic_DNA"/>
</dbReference>
<evidence type="ECO:0000313" key="4">
    <source>
        <dbReference type="Proteomes" id="UP000325286"/>
    </source>
</evidence>
<feature type="domain" description="HTH luxR-type" evidence="2">
    <location>
        <begin position="154"/>
        <end position="198"/>
    </location>
</feature>
<evidence type="ECO:0000313" key="3">
    <source>
        <dbReference type="EMBL" id="QEG42548.1"/>
    </source>
</evidence>
<gene>
    <name evidence="3" type="ORF">UC8_45880</name>
</gene>
<name>A0A5B9QU33_9BACT</name>
<evidence type="ECO:0000259" key="2">
    <source>
        <dbReference type="Pfam" id="PF00196"/>
    </source>
</evidence>